<dbReference type="RefSeq" id="WP_249697238.1">
    <property type="nucleotide sequence ID" value="NZ_JAMFLX010000001.1"/>
</dbReference>
<proteinExistence type="inferred from homology"/>
<evidence type="ECO:0000256" key="3">
    <source>
        <dbReference type="ARBA" id="ARBA00023163"/>
    </source>
</evidence>
<sequence>MKQVQDADIKLLRVFVTIVNCGGFSAAQSVLNLRQSTISEYMNRPETRLGVKLCLRGRAGFSLTEPGERAYKAALQLLRSVEEFRLEAAGLTETLQGELRIGLIDNTITNAEFRFVDAIRRFNHLAENVRIDIEVHSPHELEQHVLDGWMAGWLDGWMAGWLDAHRD</sequence>
<evidence type="ECO:0000313" key="6">
    <source>
        <dbReference type="Proteomes" id="UP001203338"/>
    </source>
</evidence>
<evidence type="ECO:0000313" key="5">
    <source>
        <dbReference type="EMBL" id="MCL6268402.1"/>
    </source>
</evidence>
<dbReference type="PROSITE" id="PS50931">
    <property type="entry name" value="HTH_LYSR"/>
    <property type="match status" value="1"/>
</dbReference>
<evidence type="ECO:0000259" key="4">
    <source>
        <dbReference type="PROSITE" id="PS50931"/>
    </source>
</evidence>
<accession>A0ABT0PCB9</accession>
<keyword evidence="6" id="KW-1185">Reference proteome</keyword>
<evidence type="ECO:0000256" key="2">
    <source>
        <dbReference type="ARBA" id="ARBA00023015"/>
    </source>
</evidence>
<keyword evidence="2" id="KW-0805">Transcription regulation</keyword>
<dbReference type="Gene3D" id="3.40.190.10">
    <property type="entry name" value="Periplasmic binding protein-like II"/>
    <property type="match status" value="1"/>
</dbReference>
<keyword evidence="3" id="KW-0804">Transcription</keyword>
<comment type="caution">
    <text evidence="5">The sequence shown here is derived from an EMBL/GenBank/DDBJ whole genome shotgun (WGS) entry which is preliminary data.</text>
</comment>
<dbReference type="Proteomes" id="UP001203338">
    <property type="component" value="Unassembled WGS sequence"/>
</dbReference>
<comment type="similarity">
    <text evidence="1">Belongs to the LysR transcriptional regulatory family.</text>
</comment>
<dbReference type="InterPro" id="IPR036388">
    <property type="entry name" value="WH-like_DNA-bd_sf"/>
</dbReference>
<dbReference type="PANTHER" id="PTHR30126:SF98">
    <property type="entry name" value="HTH-TYPE TRANSCRIPTIONAL ACTIVATOR BAUR"/>
    <property type="match status" value="1"/>
</dbReference>
<protein>
    <submittedName>
        <fullName evidence="5">LysR family transcriptional regulator</fullName>
    </submittedName>
</protein>
<gene>
    <name evidence="5" type="ORF">M3P05_00365</name>
</gene>
<name>A0ABT0PCB9_9GAMM</name>
<dbReference type="Pfam" id="PF00126">
    <property type="entry name" value="HTH_1"/>
    <property type="match status" value="1"/>
</dbReference>
<evidence type="ECO:0000256" key="1">
    <source>
        <dbReference type="ARBA" id="ARBA00009437"/>
    </source>
</evidence>
<dbReference type="InterPro" id="IPR000847">
    <property type="entry name" value="LysR_HTH_N"/>
</dbReference>
<dbReference type="SUPFAM" id="SSF46785">
    <property type="entry name" value="Winged helix' DNA-binding domain"/>
    <property type="match status" value="1"/>
</dbReference>
<reference evidence="5 6" key="1">
    <citation type="submission" date="2022-05" db="EMBL/GenBank/DDBJ databases">
        <authorList>
            <person name="Park J.-S."/>
        </authorList>
    </citation>
    <scope>NUCLEOTIDE SEQUENCE [LARGE SCALE GENOMIC DNA]</scope>
    <source>
        <strain evidence="5 6">2012CJ34-2</strain>
    </source>
</reference>
<dbReference type="PANTHER" id="PTHR30126">
    <property type="entry name" value="HTH-TYPE TRANSCRIPTIONAL REGULATOR"/>
    <property type="match status" value="1"/>
</dbReference>
<feature type="domain" description="HTH lysR-type" evidence="4">
    <location>
        <begin position="8"/>
        <end position="64"/>
    </location>
</feature>
<dbReference type="EMBL" id="JAMFLX010000001">
    <property type="protein sequence ID" value="MCL6268402.1"/>
    <property type="molecule type" value="Genomic_DNA"/>
</dbReference>
<dbReference type="InterPro" id="IPR036390">
    <property type="entry name" value="WH_DNA-bd_sf"/>
</dbReference>
<organism evidence="5 6">
    <name type="scientific">Parendozoicomonas callyspongiae</name>
    <dbReference type="NCBI Taxonomy" id="2942213"/>
    <lineage>
        <taxon>Bacteria</taxon>
        <taxon>Pseudomonadati</taxon>
        <taxon>Pseudomonadota</taxon>
        <taxon>Gammaproteobacteria</taxon>
        <taxon>Oceanospirillales</taxon>
        <taxon>Endozoicomonadaceae</taxon>
        <taxon>Parendozoicomonas</taxon>
    </lineage>
</organism>
<dbReference type="Gene3D" id="1.10.10.10">
    <property type="entry name" value="Winged helix-like DNA-binding domain superfamily/Winged helix DNA-binding domain"/>
    <property type="match status" value="1"/>
</dbReference>